<organism evidence="3 4">
    <name type="scientific">Kitasatospora aureofaciens</name>
    <name type="common">Streptomyces aureofaciens</name>
    <dbReference type="NCBI Taxonomy" id="1894"/>
    <lineage>
        <taxon>Bacteria</taxon>
        <taxon>Bacillati</taxon>
        <taxon>Actinomycetota</taxon>
        <taxon>Actinomycetes</taxon>
        <taxon>Kitasatosporales</taxon>
        <taxon>Streptomycetaceae</taxon>
        <taxon>Kitasatospora</taxon>
    </lineage>
</organism>
<accession>A0A8H9HX68</accession>
<dbReference type="Pfam" id="PF05685">
    <property type="entry name" value="Uma2"/>
    <property type="match status" value="1"/>
</dbReference>
<dbReference type="EMBL" id="BMUB01000018">
    <property type="protein sequence ID" value="GGU96768.1"/>
    <property type="molecule type" value="Genomic_DNA"/>
</dbReference>
<reference evidence="4" key="4">
    <citation type="submission" date="2016-08" db="EMBL/GenBank/DDBJ databases">
        <title>Sequencing, assembly and comparative genomics of S. aureofaciens ATCC 10762.</title>
        <authorList>
            <person name="Gradnigo J.S."/>
            <person name="Johnson N."/>
            <person name="Somerville G.A."/>
        </authorList>
    </citation>
    <scope>NUCLEOTIDE SEQUENCE [LARGE SCALE GENOMIC DNA]</scope>
    <source>
        <strain evidence="4">ATCC 10762 / DSM 40127 / CCM 3239 / JCM 4008 / LMG 5968 / NBRC 12843 / NCIMB 8234 / A-377</strain>
    </source>
</reference>
<feature type="domain" description="Putative restriction endonuclease" evidence="1">
    <location>
        <begin position="12"/>
        <end position="135"/>
    </location>
</feature>
<reference evidence="2" key="5">
    <citation type="submission" date="2020-09" db="EMBL/GenBank/DDBJ databases">
        <authorList>
            <person name="Sun Q."/>
            <person name="Ohkuma M."/>
        </authorList>
    </citation>
    <scope>NUCLEOTIDE SEQUENCE</scope>
    <source>
        <strain evidence="2">JCM 4434</strain>
    </source>
</reference>
<dbReference type="Proteomes" id="UP000037395">
    <property type="component" value="Unassembled WGS sequence"/>
</dbReference>
<evidence type="ECO:0000313" key="4">
    <source>
        <dbReference type="Proteomes" id="UP000037395"/>
    </source>
</evidence>
<dbReference type="GeneID" id="97488819"/>
<reference evidence="3" key="3">
    <citation type="submission" date="2016-08" db="EMBL/GenBank/DDBJ databases">
        <title>Sequencing, Assembly and Comparative Genomics of S. aureofaciens ATCC 10762.</title>
        <authorList>
            <person name="Gradnigo J.S."/>
            <person name="Johnson N."/>
            <person name="Somerville G.A."/>
        </authorList>
    </citation>
    <scope>NUCLEOTIDE SEQUENCE [LARGE SCALE GENOMIC DNA]</scope>
    <source>
        <strain evidence="3">ATCC 10762</strain>
    </source>
</reference>
<dbReference type="SUPFAM" id="SSF52980">
    <property type="entry name" value="Restriction endonuclease-like"/>
    <property type="match status" value="1"/>
</dbReference>
<protein>
    <recommendedName>
        <fullName evidence="1">Putative restriction endonuclease domain-containing protein</fullName>
    </recommendedName>
</protein>
<dbReference type="PANTHER" id="PTHR35400:SF3">
    <property type="entry name" value="SLL1072 PROTEIN"/>
    <property type="match status" value="1"/>
</dbReference>
<dbReference type="CDD" id="cd06260">
    <property type="entry name" value="DUF820-like"/>
    <property type="match status" value="1"/>
</dbReference>
<dbReference type="EMBL" id="JPRF03000065">
    <property type="protein sequence ID" value="OEV33346.1"/>
    <property type="molecule type" value="Genomic_DNA"/>
</dbReference>
<evidence type="ECO:0000313" key="3">
    <source>
        <dbReference type="EMBL" id="OEV33346.1"/>
    </source>
</evidence>
<sequence>MTAIDDRMTGIFENLEVPEGVKAELIRGEIVMMAGPDMVRNLIVSAIQHQTPYARWRALQTQDLIISGEASEPQPDLVVFERGVVPEAGRLLSASAVTLVVEVVSKTSVHRDYRIKREMYAQGGIPAYLIVDPLKGVCVLLTDLTTDTPSGLPVYWSERTTKFGDPIRVDLLDITLDTSEFQTYS</sequence>
<comment type="caution">
    <text evidence="3">The sequence shown here is derived from an EMBL/GenBank/DDBJ whole genome shotgun (WGS) entry which is preliminary data.</text>
</comment>
<dbReference type="InterPro" id="IPR011335">
    <property type="entry name" value="Restrct_endonuc-II-like"/>
</dbReference>
<dbReference type="Gene3D" id="3.90.1570.10">
    <property type="entry name" value="tt1808, chain A"/>
    <property type="match status" value="1"/>
</dbReference>
<dbReference type="KEGG" id="kau:B6264_17405"/>
<accession>A0A1E7MY40</accession>
<dbReference type="InterPro" id="IPR008538">
    <property type="entry name" value="Uma2"/>
</dbReference>
<dbReference type="OrthoDB" id="4537149at2"/>
<keyword evidence="4" id="KW-1185">Reference proteome</keyword>
<reference evidence="3 4" key="2">
    <citation type="submission" date="2014-07" db="EMBL/GenBank/DDBJ databases">
        <authorList>
            <person name="Zhang J.E."/>
            <person name="Yang H."/>
            <person name="Guo J."/>
            <person name="Deng Z."/>
            <person name="Luo H."/>
            <person name="Luo M."/>
            <person name="Zhao B."/>
        </authorList>
    </citation>
    <scope>NUCLEOTIDE SEQUENCE [LARGE SCALE GENOMIC DNA]</scope>
    <source>
        <strain evidence="3">ATCC 10762</strain>
        <strain evidence="4">ATCC 10762 / DSM 40127 / CCM 3239 / JCM 4008 / LMG 5968 / NBRC 12843 / NCIMB 8234 / A-377</strain>
    </source>
</reference>
<dbReference type="AlphaFoldDB" id="A0A1E7MY40"/>
<gene>
    <name evidence="2" type="ORF">GCM10010502_58730</name>
    <name evidence="3" type="ORF">HS99_0012175</name>
</gene>
<evidence type="ECO:0000259" key="1">
    <source>
        <dbReference type="Pfam" id="PF05685"/>
    </source>
</evidence>
<reference evidence="2" key="1">
    <citation type="journal article" date="2014" name="Int. J. Syst. Evol. Microbiol.">
        <title>Complete genome sequence of Corynebacterium casei LMG S-19264T (=DSM 44701T), isolated from a smear-ripened cheese.</title>
        <authorList>
            <consortium name="US DOE Joint Genome Institute (JGI-PGF)"/>
            <person name="Walter F."/>
            <person name="Albersmeier A."/>
            <person name="Kalinowski J."/>
            <person name="Ruckert C."/>
        </authorList>
    </citation>
    <scope>NUCLEOTIDE SEQUENCE</scope>
    <source>
        <strain evidence="2">JCM 4434</strain>
    </source>
</reference>
<dbReference type="PANTHER" id="PTHR35400">
    <property type="entry name" value="SLR1083 PROTEIN"/>
    <property type="match status" value="1"/>
</dbReference>
<name>A0A1E7MY40_KITAU</name>
<dbReference type="RefSeq" id="WP_030283894.1">
    <property type="nucleotide sequence ID" value="NZ_BMUB01000018.1"/>
</dbReference>
<proteinExistence type="predicted"/>
<dbReference type="InterPro" id="IPR012296">
    <property type="entry name" value="Nuclease_put_TT1808"/>
</dbReference>
<dbReference type="Proteomes" id="UP000610124">
    <property type="component" value="Unassembled WGS sequence"/>
</dbReference>
<evidence type="ECO:0000313" key="2">
    <source>
        <dbReference type="EMBL" id="GGU96768.1"/>
    </source>
</evidence>